<reference evidence="1 2" key="1">
    <citation type="submission" date="2017-06" db="EMBL/GenBank/DDBJ databases">
        <title>the draft geome sequence of Illustriluteabacillus marina B3227.</title>
        <authorList>
            <person name="He R.-H."/>
            <person name="Du Z.-J."/>
        </authorList>
    </citation>
    <scope>NUCLEOTIDE SEQUENCE [LARGE SCALE GENOMIC DNA]</scope>
    <source>
        <strain evidence="1 2">B3227</strain>
    </source>
</reference>
<sequence>MTHGEFVTLNKALEVYVDRFKRALKSNQPMRAMDLICSDMREAFDLKDPSNRELSKLHQAIQLEMSILEVA</sequence>
<comment type="caution">
    <text evidence="1">The sequence shown here is derived from an EMBL/GenBank/DDBJ whole genome shotgun (WGS) entry which is preliminary data.</text>
</comment>
<organism evidence="1 2">
    <name type="scientific">Halalkalibacillus sediminis</name>
    <dbReference type="NCBI Taxonomy" id="2018042"/>
    <lineage>
        <taxon>Bacteria</taxon>
        <taxon>Bacillati</taxon>
        <taxon>Bacillota</taxon>
        <taxon>Bacilli</taxon>
        <taxon>Bacillales</taxon>
        <taxon>Bacillaceae</taxon>
        <taxon>Halalkalibacillus</taxon>
    </lineage>
</organism>
<protein>
    <submittedName>
        <fullName evidence="1">Uncharacterized protein</fullName>
    </submittedName>
</protein>
<dbReference type="AlphaFoldDB" id="A0A2I0QY23"/>
<dbReference type="EMBL" id="PJNH01000001">
    <property type="protein sequence ID" value="PKR79208.1"/>
    <property type="molecule type" value="Genomic_DNA"/>
</dbReference>
<proteinExistence type="predicted"/>
<evidence type="ECO:0000313" key="1">
    <source>
        <dbReference type="EMBL" id="PKR79208.1"/>
    </source>
</evidence>
<keyword evidence="2" id="KW-1185">Reference proteome</keyword>
<accession>A0A2I0QY23</accession>
<gene>
    <name evidence="1" type="ORF">CEY16_05560</name>
</gene>
<dbReference type="Proteomes" id="UP000243524">
    <property type="component" value="Unassembled WGS sequence"/>
</dbReference>
<dbReference type="RefSeq" id="WP_101330952.1">
    <property type="nucleotide sequence ID" value="NZ_PJNH01000001.1"/>
</dbReference>
<evidence type="ECO:0000313" key="2">
    <source>
        <dbReference type="Proteomes" id="UP000243524"/>
    </source>
</evidence>
<name>A0A2I0QY23_9BACI</name>